<proteinExistence type="predicted"/>
<reference evidence="4 5" key="1">
    <citation type="submission" date="2021-06" db="EMBL/GenBank/DDBJ databases">
        <title>Bacterium isolated from marine sediment.</title>
        <authorList>
            <person name="Zhu K.-L."/>
            <person name="Du Z.-J."/>
            <person name="Liang Q.-Y."/>
        </authorList>
    </citation>
    <scope>NUCLEOTIDE SEQUENCE [LARGE SCALE GENOMIC DNA]</scope>
    <source>
        <strain evidence="4 5">A346</strain>
    </source>
</reference>
<dbReference type="InterPro" id="IPR026575">
    <property type="entry name" value="GpdQ/CpdA-like"/>
</dbReference>
<organism evidence="4 5">
    <name type="scientific">Marinobacterium weihaiense</name>
    <dbReference type="NCBI Taxonomy" id="2851016"/>
    <lineage>
        <taxon>Bacteria</taxon>
        <taxon>Pseudomonadati</taxon>
        <taxon>Pseudomonadota</taxon>
        <taxon>Gammaproteobacteria</taxon>
        <taxon>Oceanospirillales</taxon>
        <taxon>Oceanospirillaceae</taxon>
        <taxon>Marinobacterium</taxon>
    </lineage>
</organism>
<dbReference type="CDD" id="cd07402">
    <property type="entry name" value="MPP_GpdQ"/>
    <property type="match status" value="1"/>
</dbReference>
<keyword evidence="1" id="KW-0479">Metal-binding</keyword>
<dbReference type="InterPro" id="IPR004843">
    <property type="entry name" value="Calcineurin-like_PHP"/>
</dbReference>
<protein>
    <submittedName>
        <fullName evidence="4">Phosphodiesterase</fullName>
    </submittedName>
</protein>
<dbReference type="InterPro" id="IPR050884">
    <property type="entry name" value="CNP_phosphodiesterase-III"/>
</dbReference>
<dbReference type="EMBL" id="JAHQZT010000035">
    <property type="protein sequence ID" value="MBV0934756.1"/>
    <property type="molecule type" value="Genomic_DNA"/>
</dbReference>
<dbReference type="PANTHER" id="PTHR42988:SF2">
    <property type="entry name" value="CYCLIC NUCLEOTIDE PHOSPHODIESTERASE CBUA0032-RELATED"/>
    <property type="match status" value="1"/>
</dbReference>
<keyword evidence="5" id="KW-1185">Reference proteome</keyword>
<accession>A0ABS6MEK4</accession>
<keyword evidence="2" id="KW-0378">Hydrolase</keyword>
<dbReference type="RefSeq" id="WP_217336154.1">
    <property type="nucleotide sequence ID" value="NZ_JAHQZT010000035.1"/>
</dbReference>
<evidence type="ECO:0000313" key="4">
    <source>
        <dbReference type="EMBL" id="MBV0934756.1"/>
    </source>
</evidence>
<feature type="domain" description="Calcineurin-like phosphoesterase" evidence="3">
    <location>
        <begin position="1"/>
        <end position="196"/>
    </location>
</feature>
<evidence type="ECO:0000313" key="5">
    <source>
        <dbReference type="Proteomes" id="UP000755551"/>
    </source>
</evidence>
<sequence length="268" mass="30243">MKLIHLTDTHLTLPGQPLYGTYPAERLRACVESINNEHADADLCVITGDLAHCGDIEAYEELASILAGLKVPVQLVIGNHDHRERLVERFPQLARDEAGFVQSALKTEAGTFIFMDSVKDGTHAGAYCETRRTWLAQQLEKAGDDVFLFMHHAPFKTGIKPMDKIGMDAQDALALKALLQRYGRIKHLFFGHYHRPMHGSWSGIGFSTLRGMNHQVALDLKREDNYLFTHEPPAYAVVLIDDDNVVVHNHDFMDPSQVFDPNMEPEWD</sequence>
<evidence type="ECO:0000256" key="1">
    <source>
        <dbReference type="ARBA" id="ARBA00022723"/>
    </source>
</evidence>
<comment type="caution">
    <text evidence="4">The sequence shown here is derived from an EMBL/GenBank/DDBJ whole genome shotgun (WGS) entry which is preliminary data.</text>
</comment>
<dbReference type="PANTHER" id="PTHR42988">
    <property type="entry name" value="PHOSPHOHYDROLASE"/>
    <property type="match status" value="1"/>
</dbReference>
<gene>
    <name evidence="4" type="ORF">KTN04_15565</name>
</gene>
<dbReference type="Proteomes" id="UP000755551">
    <property type="component" value="Unassembled WGS sequence"/>
</dbReference>
<name>A0ABS6MEK4_9GAMM</name>
<evidence type="ECO:0000256" key="2">
    <source>
        <dbReference type="ARBA" id="ARBA00022801"/>
    </source>
</evidence>
<evidence type="ECO:0000259" key="3">
    <source>
        <dbReference type="Pfam" id="PF00149"/>
    </source>
</evidence>
<dbReference type="Pfam" id="PF00149">
    <property type="entry name" value="Metallophos"/>
    <property type="match status" value="1"/>
</dbReference>